<proteinExistence type="predicted"/>
<reference evidence="1 2" key="1">
    <citation type="submission" date="2022-01" db="EMBL/GenBank/DDBJ databases">
        <title>Flavihumibacter sp. nov., isolated from sediment of a river.</title>
        <authorList>
            <person name="Liu H."/>
        </authorList>
    </citation>
    <scope>NUCLEOTIDE SEQUENCE [LARGE SCALE GENOMIC DNA]</scope>
    <source>
        <strain evidence="1 2">RY-1</strain>
    </source>
</reference>
<protein>
    <submittedName>
        <fullName evidence="1">Uncharacterized protein</fullName>
    </submittedName>
</protein>
<evidence type="ECO:0000313" key="2">
    <source>
        <dbReference type="Proteomes" id="UP001200145"/>
    </source>
</evidence>
<dbReference type="RefSeq" id="WP_234864355.1">
    <property type="nucleotide sequence ID" value="NZ_JAKEVY010000001.1"/>
</dbReference>
<keyword evidence="2" id="KW-1185">Reference proteome</keyword>
<name>A0ABS9BFJ1_9BACT</name>
<organism evidence="1 2">
    <name type="scientific">Flavihumibacter fluminis</name>
    <dbReference type="NCBI Taxonomy" id="2909236"/>
    <lineage>
        <taxon>Bacteria</taxon>
        <taxon>Pseudomonadati</taxon>
        <taxon>Bacteroidota</taxon>
        <taxon>Chitinophagia</taxon>
        <taxon>Chitinophagales</taxon>
        <taxon>Chitinophagaceae</taxon>
        <taxon>Flavihumibacter</taxon>
    </lineage>
</organism>
<dbReference type="PROSITE" id="PS51257">
    <property type="entry name" value="PROKAR_LIPOPROTEIN"/>
    <property type="match status" value="1"/>
</dbReference>
<dbReference type="Proteomes" id="UP001200145">
    <property type="component" value="Unassembled WGS sequence"/>
</dbReference>
<sequence>MKQVIIILFCLIGMAACKTGKPITIPTDEKFIAIKITAAQATEYERAYQADQHFKAAFRNGMYLPVSVIDEIRKAVGIEGIAVNYGKHPDYTSPVFILFATSTKPTDTEKKSDGTENVIYLVYYPCPTVCGKNP</sequence>
<accession>A0ABS9BFJ1</accession>
<comment type="caution">
    <text evidence="1">The sequence shown here is derived from an EMBL/GenBank/DDBJ whole genome shotgun (WGS) entry which is preliminary data.</text>
</comment>
<evidence type="ECO:0000313" key="1">
    <source>
        <dbReference type="EMBL" id="MCF1713828.1"/>
    </source>
</evidence>
<gene>
    <name evidence="1" type="ORF">L0U88_04190</name>
</gene>
<dbReference type="EMBL" id="JAKEVY010000001">
    <property type="protein sequence ID" value="MCF1713828.1"/>
    <property type="molecule type" value="Genomic_DNA"/>
</dbReference>